<sequence>ATSNGVAENTNGTIRVKKGWLSKRTQFTHRWKPAWFVLKETELLYGDNEEEPRKTINMVGAHIGAGDGRDTQYSWTVTPKDSKRTFFLRAGSEAEQQEWMQAICEVMLGSSNARHLRACAIQ</sequence>
<evidence type="ECO:0000313" key="4">
    <source>
        <dbReference type="Proteomes" id="UP000018468"/>
    </source>
</evidence>
<dbReference type="InterPro" id="IPR045188">
    <property type="entry name" value="Boi1/Boi2-like"/>
</dbReference>
<dbReference type="FunFam" id="2.30.29.30:FF:000718">
    <property type="entry name" value="Si:ch73-111k22.3"/>
    <property type="match status" value="1"/>
</dbReference>
<keyword evidence="4" id="KW-1185">Reference proteome</keyword>
<dbReference type="OMA" id="RTYYIHA"/>
<proteinExistence type="predicted"/>
<dbReference type="PROSITE" id="PS50003">
    <property type="entry name" value="PH_DOMAIN"/>
    <property type="match status" value="1"/>
</dbReference>
<dbReference type="GeneTree" id="ENSGT00800000125320"/>
<evidence type="ECO:0000259" key="2">
    <source>
        <dbReference type="PROSITE" id="PS50003"/>
    </source>
</evidence>
<keyword evidence="1" id="KW-0597">Phosphoprotein</keyword>
<name>W5NJN6_LEPOC</name>
<feature type="domain" description="PH" evidence="2">
    <location>
        <begin position="14"/>
        <end position="108"/>
    </location>
</feature>
<protein>
    <recommendedName>
        <fullName evidence="2">PH domain-containing protein</fullName>
    </recommendedName>
</protein>
<dbReference type="Ensembl" id="ENSLOCT00000020881.1">
    <property type="protein sequence ID" value="ENSLOCP00000020845.1"/>
    <property type="gene ID" value="ENSLOCG00000016863.1"/>
</dbReference>
<dbReference type="InterPro" id="IPR011993">
    <property type="entry name" value="PH-like_dom_sf"/>
</dbReference>
<dbReference type="PANTHER" id="PTHR22902:SF27">
    <property type="entry name" value="PLECKSTRIN HOMOLOGY DOMAIN-CONTAINING FAMILY A MEMBER 3"/>
    <property type="match status" value="1"/>
</dbReference>
<dbReference type="InParanoid" id="W5NJN6"/>
<dbReference type="PANTHER" id="PTHR22902">
    <property type="entry name" value="SESQUIPEDALIAN"/>
    <property type="match status" value="1"/>
</dbReference>
<dbReference type="AlphaFoldDB" id="W5NJN6"/>
<dbReference type="eggNOG" id="ENOG502S56B">
    <property type="taxonomic scope" value="Eukaryota"/>
</dbReference>
<reference evidence="3" key="2">
    <citation type="submission" date="2025-08" db="UniProtKB">
        <authorList>
            <consortium name="Ensembl"/>
        </authorList>
    </citation>
    <scope>IDENTIFICATION</scope>
</reference>
<dbReference type="SMART" id="SM00233">
    <property type="entry name" value="PH"/>
    <property type="match status" value="1"/>
</dbReference>
<evidence type="ECO:0000313" key="3">
    <source>
        <dbReference type="Ensembl" id="ENSLOCP00000020845.1"/>
    </source>
</evidence>
<dbReference type="EMBL" id="AHAT01011800">
    <property type="status" value="NOT_ANNOTATED_CDS"/>
    <property type="molecule type" value="Genomic_DNA"/>
</dbReference>
<dbReference type="HOGENOM" id="CLU_154081_0_0_1"/>
<reference evidence="3" key="3">
    <citation type="submission" date="2025-09" db="UniProtKB">
        <authorList>
            <consortium name="Ensembl"/>
        </authorList>
    </citation>
    <scope>IDENTIFICATION</scope>
</reference>
<organism evidence="3 4">
    <name type="scientific">Lepisosteus oculatus</name>
    <name type="common">Spotted gar</name>
    <dbReference type="NCBI Taxonomy" id="7918"/>
    <lineage>
        <taxon>Eukaryota</taxon>
        <taxon>Metazoa</taxon>
        <taxon>Chordata</taxon>
        <taxon>Craniata</taxon>
        <taxon>Vertebrata</taxon>
        <taxon>Euteleostomi</taxon>
        <taxon>Actinopterygii</taxon>
        <taxon>Neopterygii</taxon>
        <taxon>Holostei</taxon>
        <taxon>Semionotiformes</taxon>
        <taxon>Lepisosteidae</taxon>
        <taxon>Lepisosteus</taxon>
    </lineage>
</organism>
<reference evidence="4" key="1">
    <citation type="submission" date="2011-12" db="EMBL/GenBank/DDBJ databases">
        <title>The Draft Genome of Lepisosteus oculatus.</title>
        <authorList>
            <consortium name="The Broad Institute Genome Assembly &amp; Analysis Group"/>
            <consortium name="Computational R&amp;D Group"/>
            <consortium name="and Sequencing Platform"/>
            <person name="Di Palma F."/>
            <person name="Alfoldi J."/>
            <person name="Johnson J."/>
            <person name="Berlin A."/>
            <person name="Gnerre S."/>
            <person name="Jaffe D."/>
            <person name="MacCallum I."/>
            <person name="Young S."/>
            <person name="Walker B.J."/>
            <person name="Lander E.S."/>
            <person name="Lindblad-Toh K."/>
        </authorList>
    </citation>
    <scope>NUCLEOTIDE SEQUENCE [LARGE SCALE GENOMIC DNA]</scope>
</reference>
<dbReference type="Pfam" id="PF00169">
    <property type="entry name" value="PH"/>
    <property type="match status" value="1"/>
</dbReference>
<dbReference type="InterPro" id="IPR001849">
    <property type="entry name" value="PH_domain"/>
</dbReference>
<evidence type="ECO:0000256" key="1">
    <source>
        <dbReference type="ARBA" id="ARBA00022553"/>
    </source>
</evidence>
<dbReference type="Gene3D" id="2.30.29.30">
    <property type="entry name" value="Pleckstrin-homology domain (PH domain)/Phosphotyrosine-binding domain (PTB)"/>
    <property type="match status" value="1"/>
</dbReference>
<dbReference type="SUPFAM" id="SSF50729">
    <property type="entry name" value="PH domain-like"/>
    <property type="match status" value="1"/>
</dbReference>
<accession>W5NJN6</accession>
<dbReference type="Proteomes" id="UP000018468">
    <property type="component" value="Linkage group LG1"/>
</dbReference>
<dbReference type="Bgee" id="ENSLOCG00000016863">
    <property type="expression patterns" value="Expressed in testis and 13 other cell types or tissues"/>
</dbReference>
<dbReference type="CDD" id="cd00821">
    <property type="entry name" value="PH"/>
    <property type="match status" value="1"/>
</dbReference>